<dbReference type="InterPro" id="IPR000843">
    <property type="entry name" value="HTH_LacI"/>
</dbReference>
<dbReference type="PANTHER" id="PTHR30146">
    <property type="entry name" value="LACI-RELATED TRANSCRIPTIONAL REPRESSOR"/>
    <property type="match status" value="1"/>
</dbReference>
<dbReference type="SUPFAM" id="SSF53822">
    <property type="entry name" value="Periplasmic binding protein-like I"/>
    <property type="match status" value="1"/>
</dbReference>
<dbReference type="EMBL" id="VDFN01000015">
    <property type="protein sequence ID" value="MQS45992.1"/>
    <property type="molecule type" value="Genomic_DNA"/>
</dbReference>
<dbReference type="PROSITE" id="PS00356">
    <property type="entry name" value="HTH_LACI_1"/>
    <property type="match status" value="1"/>
</dbReference>
<dbReference type="PANTHER" id="PTHR30146:SF149">
    <property type="entry name" value="HTH-TYPE TRANSCRIPTIONAL REGULATOR EBGR"/>
    <property type="match status" value="1"/>
</dbReference>
<protein>
    <submittedName>
        <fullName evidence="5">LacI family DNA-binding transcriptional regulator</fullName>
    </submittedName>
</protein>
<keyword evidence="6" id="KW-1185">Reference proteome</keyword>
<gene>
    <name evidence="5" type="ORF">FHL03_10895</name>
</gene>
<name>A0ABW9PA79_9LACO</name>
<accession>A0ABW9PA79</accession>
<dbReference type="PROSITE" id="PS50932">
    <property type="entry name" value="HTH_LACI_2"/>
    <property type="match status" value="1"/>
</dbReference>
<dbReference type="Gene3D" id="3.40.50.2300">
    <property type="match status" value="2"/>
</dbReference>
<dbReference type="Proteomes" id="UP000436655">
    <property type="component" value="Unassembled WGS sequence"/>
</dbReference>
<keyword evidence="1" id="KW-0805">Transcription regulation</keyword>
<evidence type="ECO:0000313" key="6">
    <source>
        <dbReference type="Proteomes" id="UP000436655"/>
    </source>
</evidence>
<comment type="caution">
    <text evidence="5">The sequence shown here is derived from an EMBL/GenBank/DDBJ whole genome shotgun (WGS) entry which is preliminary data.</text>
</comment>
<proteinExistence type="predicted"/>
<dbReference type="GO" id="GO:0003677">
    <property type="term" value="F:DNA binding"/>
    <property type="evidence" value="ECO:0007669"/>
    <property type="project" value="UniProtKB-KW"/>
</dbReference>
<evidence type="ECO:0000256" key="2">
    <source>
        <dbReference type="ARBA" id="ARBA00023125"/>
    </source>
</evidence>
<keyword evidence="2 5" id="KW-0238">DNA-binding</keyword>
<dbReference type="InterPro" id="IPR028082">
    <property type="entry name" value="Peripla_BP_I"/>
</dbReference>
<evidence type="ECO:0000256" key="3">
    <source>
        <dbReference type="ARBA" id="ARBA00023163"/>
    </source>
</evidence>
<dbReference type="Pfam" id="PF13377">
    <property type="entry name" value="Peripla_BP_3"/>
    <property type="match status" value="1"/>
</dbReference>
<dbReference type="CDD" id="cd01392">
    <property type="entry name" value="HTH_LacI"/>
    <property type="match status" value="1"/>
</dbReference>
<sequence length="334" mass="38013">MAATLKDIAQKAGVSTATVSRVLNHDTTLSVTKNTRDSIFMIAKELNYKRSSKKTNPSFQKRIALVQWYSEEKEQDDLYYMMIREGIEQRSQTQQFDVLRVFHNNIDNIRNYINGIIAVGKFSDDQVQVLANMTNKLVFIDDDQFYNGYDCVVTDFKMGVKRVINFFMEQNIPDIGLIYGVEETTDGKRIVEDPRKVAFEDTMRQKNIYNPEFVFKGDFSKESGYTQMKHAIEELGSNLPHAFFISSDPMASGALQALQEANIKIPERVSIFSFNNTSLTDFVNPELSSVSVATHSMGGTAVDLLKDKLENTEHTAARIELDTKLVFRKSTNQE</sequence>
<dbReference type="RefSeq" id="WP_125703678.1">
    <property type="nucleotide sequence ID" value="NZ_JBHTOO010000029.1"/>
</dbReference>
<evidence type="ECO:0000256" key="1">
    <source>
        <dbReference type="ARBA" id="ARBA00023015"/>
    </source>
</evidence>
<dbReference type="PRINTS" id="PR00036">
    <property type="entry name" value="HTHLACI"/>
</dbReference>
<evidence type="ECO:0000259" key="4">
    <source>
        <dbReference type="PROSITE" id="PS50932"/>
    </source>
</evidence>
<dbReference type="InterPro" id="IPR046335">
    <property type="entry name" value="LacI/GalR-like_sensor"/>
</dbReference>
<dbReference type="InterPro" id="IPR010982">
    <property type="entry name" value="Lambda_DNA-bd_dom_sf"/>
</dbReference>
<keyword evidence="3" id="KW-0804">Transcription</keyword>
<evidence type="ECO:0000313" key="5">
    <source>
        <dbReference type="EMBL" id="MQS45992.1"/>
    </source>
</evidence>
<dbReference type="Gene3D" id="1.10.260.40">
    <property type="entry name" value="lambda repressor-like DNA-binding domains"/>
    <property type="match status" value="1"/>
</dbReference>
<dbReference type="CDD" id="cd01544">
    <property type="entry name" value="PBP1_GalR"/>
    <property type="match status" value="1"/>
</dbReference>
<feature type="domain" description="HTH lacI-type" evidence="4">
    <location>
        <begin position="3"/>
        <end position="51"/>
    </location>
</feature>
<reference evidence="5 6" key="1">
    <citation type="journal article" date="2019" name="Syst. Appl. Microbiol.">
        <title>Polyphasic characterization of two novel Lactobacillus spp. isolated from blown salami packages: Description of Lactobacillus halodurans sp. nov. and Lactobacillus salsicarnum sp. nov.</title>
        <authorList>
            <person name="Schuster J.A."/>
            <person name="Klingl A."/>
            <person name="Vogel R.F."/>
            <person name="Ehrmann M.A."/>
        </authorList>
    </citation>
    <scope>NUCLEOTIDE SEQUENCE [LARGE SCALE GENOMIC DNA]</scope>
    <source>
        <strain evidence="5 6">TMW 1.2098</strain>
    </source>
</reference>
<organism evidence="5 6">
    <name type="scientific">Companilactobacillus mishanensis</name>
    <dbReference type="NCBI Taxonomy" id="2486008"/>
    <lineage>
        <taxon>Bacteria</taxon>
        <taxon>Bacillati</taxon>
        <taxon>Bacillota</taxon>
        <taxon>Bacilli</taxon>
        <taxon>Lactobacillales</taxon>
        <taxon>Lactobacillaceae</taxon>
        <taxon>Companilactobacillus</taxon>
    </lineage>
</organism>
<dbReference type="Pfam" id="PF00356">
    <property type="entry name" value="LacI"/>
    <property type="match status" value="1"/>
</dbReference>
<dbReference type="SUPFAM" id="SSF47413">
    <property type="entry name" value="lambda repressor-like DNA-binding domains"/>
    <property type="match status" value="1"/>
</dbReference>
<dbReference type="SMART" id="SM00354">
    <property type="entry name" value="HTH_LACI"/>
    <property type="match status" value="1"/>
</dbReference>